<dbReference type="Proteomes" id="UP000504610">
    <property type="component" value="Chromosome 2"/>
</dbReference>
<protein>
    <submittedName>
        <fullName evidence="12">Uncharacterized protein LOC108842381 isoform X1</fullName>
    </submittedName>
</protein>
<evidence type="ECO:0000256" key="1">
    <source>
        <dbReference type="ARBA" id="ARBA00004123"/>
    </source>
</evidence>
<dbReference type="Pfam" id="PF04937">
    <property type="entry name" value="DUF659"/>
    <property type="match status" value="1"/>
</dbReference>
<keyword evidence="11" id="KW-1185">Reference proteome</keyword>
<dbReference type="AlphaFoldDB" id="A0A9W3D4V3"/>
<evidence type="ECO:0000256" key="2">
    <source>
        <dbReference type="ARBA" id="ARBA00022723"/>
    </source>
</evidence>
<evidence type="ECO:0000256" key="5">
    <source>
        <dbReference type="ARBA" id="ARBA00023125"/>
    </source>
</evidence>
<proteinExistence type="predicted"/>
<feature type="signal peptide" evidence="9">
    <location>
        <begin position="1"/>
        <end position="23"/>
    </location>
</feature>
<comment type="subcellular location">
    <subcellularLocation>
        <location evidence="1">Nucleus</location>
    </subcellularLocation>
</comment>
<dbReference type="InterPro" id="IPR008906">
    <property type="entry name" value="HATC_C_dom"/>
</dbReference>
<dbReference type="Pfam" id="PF05699">
    <property type="entry name" value="Dimer_Tnp_hAT"/>
    <property type="match status" value="1"/>
</dbReference>
<keyword evidence="5" id="KW-0238">DNA-binding</keyword>
<reference evidence="11" key="1">
    <citation type="journal article" date="2019" name="Database">
        <title>The radish genome database (RadishGD): an integrated information resource for radish genomics.</title>
        <authorList>
            <person name="Yu H.J."/>
            <person name="Baek S."/>
            <person name="Lee Y.J."/>
            <person name="Cho A."/>
            <person name="Mun J.H."/>
        </authorList>
    </citation>
    <scope>NUCLEOTIDE SEQUENCE [LARGE SCALE GENOMIC DNA]</scope>
    <source>
        <strain evidence="11">cv. WK10039</strain>
    </source>
</reference>
<dbReference type="RefSeq" id="XP_056858955.1">
    <property type="nucleotide sequence ID" value="XM_057002975.1"/>
</dbReference>
<keyword evidence="6" id="KW-0539">Nucleus</keyword>
<keyword evidence="4" id="KW-0862">Zinc</keyword>
<dbReference type="InterPro" id="IPR007021">
    <property type="entry name" value="DUF659"/>
</dbReference>
<dbReference type="PANTHER" id="PTHR32166">
    <property type="entry name" value="OSJNBA0013A04.12 PROTEIN"/>
    <property type="match status" value="1"/>
</dbReference>
<dbReference type="OrthoDB" id="645489at2759"/>
<gene>
    <name evidence="12" type="primary">LOC108842381</name>
</gene>
<evidence type="ECO:0000313" key="12">
    <source>
        <dbReference type="RefSeq" id="XP_056858955.1"/>
    </source>
</evidence>
<feature type="region of interest" description="Disordered" evidence="8">
    <location>
        <begin position="107"/>
        <end position="126"/>
    </location>
</feature>
<dbReference type="InterPro" id="IPR012337">
    <property type="entry name" value="RNaseH-like_sf"/>
</dbReference>
<dbReference type="SUPFAM" id="SSF53098">
    <property type="entry name" value="Ribonuclease H-like"/>
    <property type="match status" value="1"/>
</dbReference>
<accession>A0A9W3D4V3</accession>
<evidence type="ECO:0000256" key="3">
    <source>
        <dbReference type="ARBA" id="ARBA00022771"/>
    </source>
</evidence>
<sequence>MGGFTMILKSIWLSFEIVVTVKMEPELEPVALTPQKQDNAWKHCEIYKYGDRLQMRCLYCRKMFKGGGITRVKEHLAGIKGQGVICDQVPEDVRLFLQQCIEGTVRRQRKRRHASSAEPSPLPLSAPALPPCEAEPMMMVVQSDVNNGFTSPPGSSDVVEGVSGGGRTKQRPYRRKKTAFFENGSGSNNSGLIGSDMDNNLVPVAISSVKNILPAASKDRENAVHMAVGRFLFGMGADFDAVSSTNLQPMIDAIASGGYGVSAPTQGDLRSWILKSCVEETMQEVEECKAMWKRTGCSILVEELSSDHKGLRVLNFLVYCPEKTVFLKSVDASEILSCADKLFELLREVVEEVGNTHVVQVITKYEDHYAAAGKRLMGEYGSLYWVPCAAHCVDNMLEEFGKIGWISETIERAQAVTRFIYNRSDVLSMMWKFTCGNDILQPLFSTSATGFATLGRMAELKSNLQAMVASPEWNECVYFKEAMTATIDDESFWKAVAMVNDLVGPLLRVLRIACSEKRPGMGYVYAALYRAKEAIKRDMVNKEDYMVYWRIIDQWWEQQQHVHLYAASFFLNPKFFYSASEEMRSEIISFPIDCIENLVPDHDTQDKISKELNSYKNAVGVFGRNLAIRARDTMLPAEWWSTYGESCLNLSRFAIRILSQTCSSSVGCRRNLIPVEQIYQAKNSIEQKRLSDLVFVQYNMRLKQLDSESGDDTIDPLSHSRMDVVKEWVSRDEACVEENGSSDWKSLESVKRTLVPTMDETDNLGSGFDDPEIFKVEKEVRDEGYYENTSEKAFT</sequence>
<keyword evidence="9" id="KW-0732">Signal</keyword>
<dbReference type="PROSITE" id="PS50808">
    <property type="entry name" value="ZF_BED"/>
    <property type="match status" value="1"/>
</dbReference>
<evidence type="ECO:0000256" key="4">
    <source>
        <dbReference type="ARBA" id="ARBA00022833"/>
    </source>
</evidence>
<keyword evidence="3 7" id="KW-0863">Zinc-finger</keyword>
<dbReference type="GO" id="GO:0008270">
    <property type="term" value="F:zinc ion binding"/>
    <property type="evidence" value="ECO:0007669"/>
    <property type="project" value="UniProtKB-KW"/>
</dbReference>
<evidence type="ECO:0000313" key="11">
    <source>
        <dbReference type="Proteomes" id="UP000504610"/>
    </source>
</evidence>
<dbReference type="GO" id="GO:0003677">
    <property type="term" value="F:DNA binding"/>
    <property type="evidence" value="ECO:0007669"/>
    <property type="project" value="UniProtKB-KW"/>
</dbReference>
<evidence type="ECO:0000259" key="10">
    <source>
        <dbReference type="PROSITE" id="PS50808"/>
    </source>
</evidence>
<dbReference type="GO" id="GO:0005634">
    <property type="term" value="C:nucleus"/>
    <property type="evidence" value="ECO:0007669"/>
    <property type="project" value="UniProtKB-SubCell"/>
</dbReference>
<dbReference type="GO" id="GO:0046983">
    <property type="term" value="F:protein dimerization activity"/>
    <property type="evidence" value="ECO:0007669"/>
    <property type="project" value="InterPro"/>
</dbReference>
<name>A0A9W3D4V3_RAPSA</name>
<reference evidence="12" key="2">
    <citation type="submission" date="2025-08" db="UniProtKB">
        <authorList>
            <consortium name="RefSeq"/>
        </authorList>
    </citation>
    <scope>IDENTIFICATION</scope>
    <source>
        <tissue evidence="12">Leaf</tissue>
    </source>
</reference>
<keyword evidence="2" id="KW-0479">Metal-binding</keyword>
<feature type="domain" description="BED-type" evidence="10">
    <location>
        <begin position="35"/>
        <end position="93"/>
    </location>
</feature>
<organism evidence="11 12">
    <name type="scientific">Raphanus sativus</name>
    <name type="common">Radish</name>
    <name type="synonym">Raphanus raphanistrum var. sativus</name>
    <dbReference type="NCBI Taxonomy" id="3726"/>
    <lineage>
        <taxon>Eukaryota</taxon>
        <taxon>Viridiplantae</taxon>
        <taxon>Streptophyta</taxon>
        <taxon>Embryophyta</taxon>
        <taxon>Tracheophyta</taxon>
        <taxon>Spermatophyta</taxon>
        <taxon>Magnoliopsida</taxon>
        <taxon>eudicotyledons</taxon>
        <taxon>Gunneridae</taxon>
        <taxon>Pentapetalae</taxon>
        <taxon>rosids</taxon>
        <taxon>malvids</taxon>
        <taxon>Brassicales</taxon>
        <taxon>Brassicaceae</taxon>
        <taxon>Brassiceae</taxon>
        <taxon>Raphanus</taxon>
    </lineage>
</organism>
<evidence type="ECO:0000256" key="7">
    <source>
        <dbReference type="PROSITE-ProRule" id="PRU00027"/>
    </source>
</evidence>
<feature type="region of interest" description="Disordered" evidence="8">
    <location>
        <begin position="151"/>
        <end position="171"/>
    </location>
</feature>
<dbReference type="InterPro" id="IPR003656">
    <property type="entry name" value="Znf_BED"/>
</dbReference>
<dbReference type="PANTHER" id="PTHR32166:SF88">
    <property type="entry name" value="HAT TRANSPOSON SUPERFAMILY"/>
    <property type="match status" value="1"/>
</dbReference>
<evidence type="ECO:0000256" key="6">
    <source>
        <dbReference type="ARBA" id="ARBA00023242"/>
    </source>
</evidence>
<dbReference type="GeneID" id="108842381"/>
<feature type="chain" id="PRO_5040942631" evidence="9">
    <location>
        <begin position="24"/>
        <end position="795"/>
    </location>
</feature>
<evidence type="ECO:0000256" key="8">
    <source>
        <dbReference type="SAM" id="MobiDB-lite"/>
    </source>
</evidence>
<evidence type="ECO:0000256" key="9">
    <source>
        <dbReference type="SAM" id="SignalP"/>
    </source>
</evidence>